<gene>
    <name evidence="2" type="ORF">FPZ54_17150</name>
</gene>
<dbReference type="SUPFAM" id="SSF51197">
    <property type="entry name" value="Clavaminate synthase-like"/>
    <property type="match status" value="1"/>
</dbReference>
<dbReference type="EMBL" id="CP042239">
    <property type="protein sequence ID" value="QDX27561.1"/>
    <property type="molecule type" value="Genomic_DNA"/>
</dbReference>
<dbReference type="Proteomes" id="UP000318055">
    <property type="component" value="Chromosome"/>
</dbReference>
<dbReference type="KEGG" id="ssua:FPZ54_17150"/>
<name>A0A518RJG0_9SPHN</name>
<organism evidence="2 3">
    <name type="scientific">Sphingomonas suaedae</name>
    <dbReference type="NCBI Taxonomy" id="2599297"/>
    <lineage>
        <taxon>Bacteria</taxon>
        <taxon>Pseudomonadati</taxon>
        <taxon>Pseudomonadota</taxon>
        <taxon>Alphaproteobacteria</taxon>
        <taxon>Sphingomonadales</taxon>
        <taxon>Sphingomonadaceae</taxon>
        <taxon>Sphingomonas</taxon>
    </lineage>
</organism>
<dbReference type="Pfam" id="PF05118">
    <property type="entry name" value="Asp_Arg_Hydrox"/>
    <property type="match status" value="1"/>
</dbReference>
<dbReference type="AlphaFoldDB" id="A0A518RJG0"/>
<evidence type="ECO:0000313" key="2">
    <source>
        <dbReference type="EMBL" id="QDX27561.1"/>
    </source>
</evidence>
<dbReference type="InterPro" id="IPR007803">
    <property type="entry name" value="Asp/Arg/Pro-Hydrxlase"/>
</dbReference>
<reference evidence="2 3" key="1">
    <citation type="submission" date="2019-07" db="EMBL/GenBank/DDBJ databases">
        <title>Sphingomonas alkalisoli sp. nov., isolated from rhizosphere soil of Suaedae salsa.</title>
        <authorList>
            <person name="Zhang H."/>
            <person name="Xu L."/>
            <person name="Zhang J.-X."/>
            <person name="Sun J.-Q."/>
        </authorList>
    </citation>
    <scope>NUCLEOTIDE SEQUENCE [LARGE SCALE GENOMIC DNA]</scope>
    <source>
        <strain evidence="2 3">XS-10</strain>
    </source>
</reference>
<keyword evidence="3" id="KW-1185">Reference proteome</keyword>
<sequence>MRSEAISSGEASGAAWPDRIRLPLDFDVERMRADLAAIDRDWIDHLVRGNYEGDWSVLPLRHVRGATHPVMTIYADPTATEFVDGPLLAHTPYFRALLAAFRCPLQAVRLMRLTPGSVIKPHRDHDLAAEWGVARIHVPIATNPDVTFLLNDIPIAMHPGEAWYLRLADIHAVANRGTSDRVHLVIDALVDHWLAELMACGRDAAGG</sequence>
<dbReference type="RefSeq" id="WP_145849036.1">
    <property type="nucleotide sequence ID" value="NZ_CP042239.1"/>
</dbReference>
<dbReference type="InterPro" id="IPR027443">
    <property type="entry name" value="IPNS-like_sf"/>
</dbReference>
<proteinExistence type="predicted"/>
<evidence type="ECO:0000313" key="3">
    <source>
        <dbReference type="Proteomes" id="UP000318055"/>
    </source>
</evidence>
<dbReference type="OrthoDB" id="1441538at2"/>
<dbReference type="Gene3D" id="2.60.120.330">
    <property type="entry name" value="B-lactam Antibiotic, Isopenicillin N Synthase, Chain"/>
    <property type="match status" value="1"/>
</dbReference>
<evidence type="ECO:0000259" key="1">
    <source>
        <dbReference type="Pfam" id="PF05118"/>
    </source>
</evidence>
<feature type="domain" description="Aspartyl/asparaginy/proline hydroxylase" evidence="1">
    <location>
        <begin position="88"/>
        <end position="188"/>
    </location>
</feature>
<protein>
    <submittedName>
        <fullName evidence="2">Aspartyl/asparaginyl beta-hydroxylase domain-containing protein</fullName>
    </submittedName>
</protein>
<accession>A0A518RJG0</accession>